<sequence length="1142" mass="126276">MSTSRGPLIPLSVDASRALDRDYNPAANHTIKFLDTAGNIAHRVDPVSSYYTANAAVINGAFKALGTIAVEDLASKTANDILGVAQKVMGALDCVQQIHPFVGVVVLAFKGIITLEMKRRENDKRVAGLVAQMSDMMTEFLQLNELEPDPDVTVPSGNTVRGRLQTVLEKVMHAIVDCGNAIDKYYKSRVLSKFFKAMSWETKFTAFAGAMATLKKDIKNALAIRTALHVEDIASTVSRLDVKLDSVLRLFNTQTPIERSLAFEVQQRGGEDAVLSDTAALTELLEVSGDMKSAASTVDKKTSKLAAVMREIRTPLEAQLEHNKVVFEQLLSMQTNELKEAITASEHRIIQAFEAGAAYKRVHDPHVRQVWKIMKWSLSVQTLYFVSAVHDYFVDRYAHSKAQSSYNTQSPLSSVPPTSMTAEFATTDSETLPPINPDDEWCLKYLAVRYVAALKEAFDSDSNGIVSVREVNNFMASAHVPKEWSILRRLAFSAAGWHAEMLSWQVTIRQSLNAMHKMCADVLPVNRSVVAQFLNSFEIEWCQYLVGGLEPSTVSDSDISGLAADNYQRDRVTEKLTAIKYEIESEDYIAVVFGKESIEQYILVVICCLLWRYGAVVTQAKSIVLDRRELSTQAMTSLYNAVDRRTQQLSESFRQQGLDPEVKFRYFAQGLYQHVWSRTVYQDFNAEFPDSADTDGEDFEFPGDPLLRYSPLDPAVVAYGNASDPAPDTHSFGGTVTHPDMSPLDRFRAIALSLIRVRRVVSSWEYIAARSGHMRAYAKLGRGAVLDSLSVNDAEDGVVYPKYLDAAQQQELLILGQVLTARDLGYCRERADLDLRQSTIVHYGYSCDGCGRSPMIGIRYDCIDCDFRFGDGLYQLCSDCVGQRDLANHSPTHLISHNMVQVRREIPQRLAIHNCSTARKNLRFYLAPPPAPPVRRNPAIPIQAQAIVNGSVQLVNGLAAPPPPPPPRVPNQNLNPAQTVATSNGTGAIVSRPLPQPVANGNGALVRANGVGPAGPVVKRPVYEIRCSECGVFLNAGLYCCITCSENDSSVRSYFCAGCWRKPTLVRATMHDPTTHFLALVRHRYPTGRLGGPVPQKGPTVEMLAQQVGQLQAQMRKMEDGMEKMTQMVQSLALGMQIVMTP</sequence>
<gene>
    <name evidence="7" type="ORF">EXIGLDRAFT_832559</name>
</gene>
<dbReference type="SMART" id="SM00291">
    <property type="entry name" value="ZnF_ZZ"/>
    <property type="match status" value="1"/>
</dbReference>
<evidence type="ECO:0000256" key="4">
    <source>
        <dbReference type="PROSITE-ProRule" id="PRU00228"/>
    </source>
</evidence>
<proteinExistence type="predicted"/>
<reference evidence="7 8" key="1">
    <citation type="journal article" date="2016" name="Mol. Biol. Evol.">
        <title>Comparative Genomics of Early-Diverging Mushroom-Forming Fungi Provides Insights into the Origins of Lignocellulose Decay Capabilities.</title>
        <authorList>
            <person name="Nagy L.G."/>
            <person name="Riley R."/>
            <person name="Tritt A."/>
            <person name="Adam C."/>
            <person name="Daum C."/>
            <person name="Floudas D."/>
            <person name="Sun H."/>
            <person name="Yadav J.S."/>
            <person name="Pangilinan J."/>
            <person name="Larsson K.H."/>
            <person name="Matsuura K."/>
            <person name="Barry K."/>
            <person name="Labutti K."/>
            <person name="Kuo R."/>
            <person name="Ohm R.A."/>
            <person name="Bhattacharya S.S."/>
            <person name="Shirouzu T."/>
            <person name="Yoshinaga Y."/>
            <person name="Martin F.M."/>
            <person name="Grigoriev I.V."/>
            <person name="Hibbett D.S."/>
        </authorList>
    </citation>
    <scope>NUCLEOTIDE SEQUENCE [LARGE SCALE GENOMIC DNA]</scope>
    <source>
        <strain evidence="7 8">HHB12029</strain>
    </source>
</reference>
<keyword evidence="5" id="KW-0175">Coiled coil</keyword>
<evidence type="ECO:0000256" key="2">
    <source>
        <dbReference type="ARBA" id="ARBA00022771"/>
    </source>
</evidence>
<evidence type="ECO:0000313" key="8">
    <source>
        <dbReference type="Proteomes" id="UP000077266"/>
    </source>
</evidence>
<protein>
    <recommendedName>
        <fullName evidence="6">ZZ-type domain-containing protein</fullName>
    </recommendedName>
</protein>
<keyword evidence="1" id="KW-0479">Metal-binding</keyword>
<evidence type="ECO:0000256" key="3">
    <source>
        <dbReference type="ARBA" id="ARBA00022833"/>
    </source>
</evidence>
<keyword evidence="8" id="KW-1185">Reference proteome</keyword>
<dbReference type="STRING" id="1314781.A0A165LKA5"/>
<dbReference type="EMBL" id="KV425924">
    <property type="protein sequence ID" value="KZV97965.1"/>
    <property type="molecule type" value="Genomic_DNA"/>
</dbReference>
<organism evidence="7 8">
    <name type="scientific">Exidia glandulosa HHB12029</name>
    <dbReference type="NCBI Taxonomy" id="1314781"/>
    <lineage>
        <taxon>Eukaryota</taxon>
        <taxon>Fungi</taxon>
        <taxon>Dikarya</taxon>
        <taxon>Basidiomycota</taxon>
        <taxon>Agaricomycotina</taxon>
        <taxon>Agaricomycetes</taxon>
        <taxon>Auriculariales</taxon>
        <taxon>Exidiaceae</taxon>
        <taxon>Exidia</taxon>
    </lineage>
</organism>
<evidence type="ECO:0000256" key="1">
    <source>
        <dbReference type="ARBA" id="ARBA00022723"/>
    </source>
</evidence>
<evidence type="ECO:0000256" key="5">
    <source>
        <dbReference type="SAM" id="Coils"/>
    </source>
</evidence>
<dbReference type="InterPro" id="IPR043145">
    <property type="entry name" value="Znf_ZZ_sf"/>
</dbReference>
<accession>A0A165LKA5</accession>
<evidence type="ECO:0000313" key="7">
    <source>
        <dbReference type="EMBL" id="KZV97965.1"/>
    </source>
</evidence>
<feature type="coiled-coil region" evidence="5">
    <location>
        <begin position="1101"/>
        <end position="1128"/>
    </location>
</feature>
<dbReference type="Pfam" id="PF00569">
    <property type="entry name" value="ZZ"/>
    <property type="match status" value="1"/>
</dbReference>
<dbReference type="InterPro" id="IPR000433">
    <property type="entry name" value="Znf_ZZ"/>
</dbReference>
<dbReference type="Proteomes" id="UP000077266">
    <property type="component" value="Unassembled WGS sequence"/>
</dbReference>
<name>A0A165LKA5_EXIGL</name>
<dbReference type="SUPFAM" id="SSF57850">
    <property type="entry name" value="RING/U-box"/>
    <property type="match status" value="1"/>
</dbReference>
<keyword evidence="3" id="KW-0862">Zinc</keyword>
<keyword evidence="2 4" id="KW-0863">Zinc-finger</keyword>
<evidence type="ECO:0000259" key="6">
    <source>
        <dbReference type="PROSITE" id="PS50135"/>
    </source>
</evidence>
<dbReference type="Gene3D" id="3.30.60.90">
    <property type="match status" value="1"/>
</dbReference>
<dbReference type="PROSITE" id="PS00018">
    <property type="entry name" value="EF_HAND_1"/>
    <property type="match status" value="1"/>
</dbReference>
<dbReference type="InParanoid" id="A0A165LKA5"/>
<dbReference type="PROSITE" id="PS50135">
    <property type="entry name" value="ZF_ZZ_2"/>
    <property type="match status" value="1"/>
</dbReference>
<dbReference type="AlphaFoldDB" id="A0A165LKA5"/>
<dbReference type="GO" id="GO:0008270">
    <property type="term" value="F:zinc ion binding"/>
    <property type="evidence" value="ECO:0007669"/>
    <property type="project" value="UniProtKB-KW"/>
</dbReference>
<feature type="domain" description="ZZ-type" evidence="6">
    <location>
        <begin position="842"/>
        <end position="907"/>
    </location>
</feature>
<dbReference type="OrthoDB" id="2122982at2759"/>
<dbReference type="InterPro" id="IPR018247">
    <property type="entry name" value="EF_Hand_1_Ca_BS"/>
</dbReference>